<gene>
    <name evidence="2" type="ORF">LR48_Vigan07g242200</name>
</gene>
<accession>A0A0L9V105</accession>
<evidence type="ECO:0000256" key="1">
    <source>
        <dbReference type="SAM" id="MobiDB-lite"/>
    </source>
</evidence>
<protein>
    <submittedName>
        <fullName evidence="2">Uncharacterized protein</fullName>
    </submittedName>
</protein>
<sequence>MIPLRSMNRSVKSARPMVPLSSMNQSVKSAVKRTNARPAANERSSTTERTVDQCGTNGCPAVRGRRAFVLWWTSVRSLLDERSFAGGRALRHNRCWQVWFAEAGLQGDPPPNLRHPLPPKAIRYHICAILAGFNSLMIHRGPTKLDPRSAPPYPEKGRSTALATLARIRAFILKGVANKESFVTWGDFLSKR</sequence>
<evidence type="ECO:0000313" key="3">
    <source>
        <dbReference type="Proteomes" id="UP000053144"/>
    </source>
</evidence>
<name>A0A0L9V105_PHAAN</name>
<feature type="region of interest" description="Disordered" evidence="1">
    <location>
        <begin position="24"/>
        <end position="54"/>
    </location>
</feature>
<dbReference type="Gramene" id="KOM48718">
    <property type="protein sequence ID" value="KOM48718"/>
    <property type="gene ID" value="LR48_Vigan07g242200"/>
</dbReference>
<proteinExistence type="predicted"/>
<dbReference type="Proteomes" id="UP000053144">
    <property type="component" value="Chromosome 7"/>
</dbReference>
<reference evidence="3" key="1">
    <citation type="journal article" date="2015" name="Proc. Natl. Acad. Sci. U.S.A.">
        <title>Genome sequencing of adzuki bean (Vigna angularis) provides insight into high starch and low fat accumulation and domestication.</title>
        <authorList>
            <person name="Yang K."/>
            <person name="Tian Z."/>
            <person name="Chen C."/>
            <person name="Luo L."/>
            <person name="Zhao B."/>
            <person name="Wang Z."/>
            <person name="Yu L."/>
            <person name="Li Y."/>
            <person name="Sun Y."/>
            <person name="Li W."/>
            <person name="Chen Y."/>
            <person name="Li Y."/>
            <person name="Zhang Y."/>
            <person name="Ai D."/>
            <person name="Zhao J."/>
            <person name="Shang C."/>
            <person name="Ma Y."/>
            <person name="Wu B."/>
            <person name="Wang M."/>
            <person name="Gao L."/>
            <person name="Sun D."/>
            <person name="Zhang P."/>
            <person name="Guo F."/>
            <person name="Wang W."/>
            <person name="Li Y."/>
            <person name="Wang J."/>
            <person name="Varshney R.K."/>
            <person name="Wang J."/>
            <person name="Ling H.Q."/>
            <person name="Wan P."/>
        </authorList>
    </citation>
    <scope>NUCLEOTIDE SEQUENCE</scope>
    <source>
        <strain evidence="3">cv. Jingnong 6</strain>
    </source>
</reference>
<evidence type="ECO:0000313" key="2">
    <source>
        <dbReference type="EMBL" id="KOM48718.1"/>
    </source>
</evidence>
<dbReference type="AlphaFoldDB" id="A0A0L9V105"/>
<dbReference type="EMBL" id="CM003377">
    <property type="protein sequence ID" value="KOM48718.1"/>
    <property type="molecule type" value="Genomic_DNA"/>
</dbReference>
<organism evidence="2 3">
    <name type="scientific">Phaseolus angularis</name>
    <name type="common">Azuki bean</name>
    <name type="synonym">Vigna angularis</name>
    <dbReference type="NCBI Taxonomy" id="3914"/>
    <lineage>
        <taxon>Eukaryota</taxon>
        <taxon>Viridiplantae</taxon>
        <taxon>Streptophyta</taxon>
        <taxon>Embryophyta</taxon>
        <taxon>Tracheophyta</taxon>
        <taxon>Spermatophyta</taxon>
        <taxon>Magnoliopsida</taxon>
        <taxon>eudicotyledons</taxon>
        <taxon>Gunneridae</taxon>
        <taxon>Pentapetalae</taxon>
        <taxon>rosids</taxon>
        <taxon>fabids</taxon>
        <taxon>Fabales</taxon>
        <taxon>Fabaceae</taxon>
        <taxon>Papilionoideae</taxon>
        <taxon>50 kb inversion clade</taxon>
        <taxon>NPAAA clade</taxon>
        <taxon>indigoferoid/millettioid clade</taxon>
        <taxon>Phaseoleae</taxon>
        <taxon>Vigna</taxon>
    </lineage>
</organism>